<evidence type="ECO:0000313" key="3">
    <source>
        <dbReference type="EMBL" id="KAH7272643.1"/>
    </source>
</evidence>
<keyword evidence="4" id="KW-1185">Reference proteome</keyword>
<dbReference type="EMBL" id="JAGTJS010000003">
    <property type="protein sequence ID" value="KAH7272643.1"/>
    <property type="molecule type" value="Genomic_DNA"/>
</dbReference>
<protein>
    <submittedName>
        <fullName evidence="3">Uncharacterized protein</fullName>
    </submittedName>
</protein>
<keyword evidence="2" id="KW-1133">Transmembrane helix</keyword>
<feature type="compositionally biased region" description="Polar residues" evidence="1">
    <location>
        <begin position="291"/>
        <end position="301"/>
    </location>
</feature>
<feature type="compositionally biased region" description="Polar residues" evidence="1">
    <location>
        <begin position="172"/>
        <end position="182"/>
    </location>
</feature>
<sequence>MRRSISLALGSLALLSTVAIMGVLIVLTLHIPGESSGRTLSQVSVVLEAIVLVALGWFLSSYVSASFRYWSIKCLGVDYGACLLAILFATVATVATLIQLSKSTLDKSEKLLGANKENFLVGLSVALGIGFALQTGFLSVHFYLVRHSDQKALSLHTLEEDRQSAAFRAKSSVKSLRYSQTPDPDPAPRMMNSMDSRTPPPSIGGRSRAGTITSIKVQLSNAIRPVTSKTQLITTETRRPLSVESHVHRSSEDAFDTWDTSSVDTQNRQVVMEATTPPPQTKGHFLETIPGSPTASRTPSPNHEMPFEPPRIRTRSRSYSPVPSRREPTLSPQPSMSELHIHPLFRSDSPTPPPIATPGTVVVASPNAGQVITHRQSLRSLNQMRAVSNPVVPSPLSHRDSMDSRRLRDEQASIREETEAEASSQTSSERPITPPIPEWVLGAGSRSSWTGYNSRKVRSDSDKLMTTTASNGNV</sequence>
<feature type="transmembrane region" description="Helical" evidence="2">
    <location>
        <begin position="7"/>
        <end position="31"/>
    </location>
</feature>
<dbReference type="Proteomes" id="UP000736672">
    <property type="component" value="Unassembled WGS sequence"/>
</dbReference>
<comment type="caution">
    <text evidence="3">The sequence shown here is derived from an EMBL/GenBank/DDBJ whole genome shotgun (WGS) entry which is preliminary data.</text>
</comment>
<feature type="transmembrane region" description="Helical" evidence="2">
    <location>
        <begin position="43"/>
        <end position="65"/>
    </location>
</feature>
<reference evidence="3" key="1">
    <citation type="journal article" date="2021" name="Nat. Commun.">
        <title>Genetic determinants of endophytism in the Arabidopsis root mycobiome.</title>
        <authorList>
            <person name="Mesny F."/>
            <person name="Miyauchi S."/>
            <person name="Thiergart T."/>
            <person name="Pickel B."/>
            <person name="Atanasova L."/>
            <person name="Karlsson M."/>
            <person name="Huettel B."/>
            <person name="Barry K.W."/>
            <person name="Haridas S."/>
            <person name="Chen C."/>
            <person name="Bauer D."/>
            <person name="Andreopoulos W."/>
            <person name="Pangilinan J."/>
            <person name="LaButti K."/>
            <person name="Riley R."/>
            <person name="Lipzen A."/>
            <person name="Clum A."/>
            <person name="Drula E."/>
            <person name="Henrissat B."/>
            <person name="Kohler A."/>
            <person name="Grigoriev I.V."/>
            <person name="Martin F.M."/>
            <person name="Hacquard S."/>
        </authorList>
    </citation>
    <scope>NUCLEOTIDE SEQUENCE</scope>
    <source>
        <strain evidence="3">FSSC 5 MPI-SDFR-AT-0091</strain>
    </source>
</reference>
<evidence type="ECO:0000313" key="4">
    <source>
        <dbReference type="Proteomes" id="UP000736672"/>
    </source>
</evidence>
<feature type="compositionally biased region" description="Basic and acidic residues" evidence="1">
    <location>
        <begin position="397"/>
        <end position="417"/>
    </location>
</feature>
<feature type="compositionally biased region" description="Basic and acidic residues" evidence="1">
    <location>
        <begin position="243"/>
        <end position="252"/>
    </location>
</feature>
<feature type="transmembrane region" description="Helical" evidence="2">
    <location>
        <begin position="119"/>
        <end position="145"/>
    </location>
</feature>
<feature type="transmembrane region" description="Helical" evidence="2">
    <location>
        <begin position="77"/>
        <end position="99"/>
    </location>
</feature>
<gene>
    <name evidence="3" type="ORF">B0J15DRAFT_416382</name>
</gene>
<keyword evidence="2" id="KW-0472">Membrane</keyword>
<keyword evidence="2" id="KW-0812">Transmembrane</keyword>
<feature type="compositionally biased region" description="Polar residues" evidence="1">
    <location>
        <begin position="464"/>
        <end position="474"/>
    </location>
</feature>
<evidence type="ECO:0000256" key="2">
    <source>
        <dbReference type="SAM" id="Phobius"/>
    </source>
</evidence>
<name>A0A9P9L295_FUSSL</name>
<accession>A0A9P9L295</accession>
<feature type="region of interest" description="Disordered" evidence="1">
    <location>
        <begin position="169"/>
        <end position="207"/>
    </location>
</feature>
<dbReference type="OrthoDB" id="5431149at2759"/>
<evidence type="ECO:0000256" key="1">
    <source>
        <dbReference type="SAM" id="MobiDB-lite"/>
    </source>
</evidence>
<feature type="region of interest" description="Disordered" evidence="1">
    <location>
        <begin position="382"/>
        <end position="474"/>
    </location>
</feature>
<feature type="region of interest" description="Disordered" evidence="1">
    <location>
        <begin position="275"/>
        <end position="336"/>
    </location>
</feature>
<organism evidence="3 4">
    <name type="scientific">Fusarium solani</name>
    <name type="common">Filamentous fungus</name>
    <dbReference type="NCBI Taxonomy" id="169388"/>
    <lineage>
        <taxon>Eukaryota</taxon>
        <taxon>Fungi</taxon>
        <taxon>Dikarya</taxon>
        <taxon>Ascomycota</taxon>
        <taxon>Pezizomycotina</taxon>
        <taxon>Sordariomycetes</taxon>
        <taxon>Hypocreomycetidae</taxon>
        <taxon>Hypocreales</taxon>
        <taxon>Nectriaceae</taxon>
        <taxon>Fusarium</taxon>
        <taxon>Fusarium solani species complex</taxon>
    </lineage>
</organism>
<proteinExistence type="predicted"/>
<dbReference type="AlphaFoldDB" id="A0A9P9L295"/>
<feature type="region of interest" description="Disordered" evidence="1">
    <location>
        <begin position="243"/>
        <end position="262"/>
    </location>
</feature>